<feature type="coiled-coil region" evidence="1">
    <location>
        <begin position="436"/>
        <end position="604"/>
    </location>
</feature>
<sequence>MKFKKLDIVGFKSFADRTHLLIEDGLTGIVGPNGCGKSNIVEALRWCMGETSAKSLRGSGMEDVIFSGTSNRPSKNIAEVNILLENNENIPQFRDTPEIEVKRRIEKDKGSSYYINGKEVRARDVQILFADLSTGAHSPSMVSQGKVGSLITAKPTDRRAILEEAAGIGGLHARRHEAELRLSAAENNLKKADDIMKQIELQLKNLLKQAEEASRYKTISNDIKKNEALLSYLKIQEINKELKESLEGLNEIDDDISAVTIEKNYSSELLETENKRIKPLRNDFAEITSKLQRLNLEYEDLFKQEQRTKEESEKLRIDLKNTSDDLQSENININNANSNIKRLTEEKTEILEFEKTYYEIENKTNNDFKKISEELNLEQKALETLSEKIFANIGNTETKNAINNYLNYFKNFSNNQCKILNDTINNFENIETQKIKQNLKNILNSFEESSKNIEDLYNLIKKDNQELSSFNKEDAKNEFTKKTFLLKELQEKYAIFLSKYETIKNDSIKRKERIKSIDTEIDNWRNLEQNSKTKSESLLSRLKNLEKEIAKIQIKPSEIGEQKGFYQENIKNTEEARTKISLEIEVAENKITEINKVLTDINEKVLTGREKKV</sequence>
<dbReference type="InterPro" id="IPR003395">
    <property type="entry name" value="RecF/RecN/SMC_N"/>
</dbReference>
<protein>
    <submittedName>
        <fullName evidence="3">Chromosome segregation protein SMC</fullName>
    </submittedName>
</protein>
<proteinExistence type="predicted"/>
<feature type="coiled-coil region" evidence="1">
    <location>
        <begin position="284"/>
        <end position="388"/>
    </location>
</feature>
<dbReference type="Pfam" id="PF02463">
    <property type="entry name" value="SMC_N"/>
    <property type="match status" value="1"/>
</dbReference>
<evidence type="ECO:0000256" key="1">
    <source>
        <dbReference type="SAM" id="Coils"/>
    </source>
</evidence>
<dbReference type="AlphaFoldDB" id="A0A966HMX9"/>
<feature type="non-terminal residue" evidence="3">
    <location>
        <position position="613"/>
    </location>
</feature>
<comment type="caution">
    <text evidence="3">The sequence shown here is derived from an EMBL/GenBank/DDBJ whole genome shotgun (WGS) entry which is preliminary data.</text>
</comment>
<name>A0A966HMX9_9PROT</name>
<dbReference type="SUPFAM" id="SSF52540">
    <property type="entry name" value="P-loop containing nucleoside triphosphate hydrolases"/>
    <property type="match status" value="1"/>
</dbReference>
<dbReference type="InterPro" id="IPR027417">
    <property type="entry name" value="P-loop_NTPase"/>
</dbReference>
<dbReference type="Gene3D" id="3.40.50.300">
    <property type="entry name" value="P-loop containing nucleotide triphosphate hydrolases"/>
    <property type="match status" value="1"/>
</dbReference>
<accession>A0A966HMX9</accession>
<evidence type="ECO:0000313" key="3">
    <source>
        <dbReference type="EMBL" id="NCU50526.1"/>
    </source>
</evidence>
<dbReference type="PANTHER" id="PTHR43977">
    <property type="entry name" value="STRUCTURAL MAINTENANCE OF CHROMOSOMES PROTEIN 3"/>
    <property type="match status" value="1"/>
</dbReference>
<reference evidence="3" key="1">
    <citation type="submission" date="2018-10" db="EMBL/GenBank/DDBJ databases">
        <title>Iterative Subtractive Binning of Freshwater Chronoseries Metagenomes Recovers Nearly Complete Genomes from over Four Hundred Novel Species.</title>
        <authorList>
            <person name="Rodriguez-R L.M."/>
            <person name="Tsementzi D."/>
            <person name="Luo C."/>
            <person name="Konstantinidis K.T."/>
        </authorList>
    </citation>
    <scope>NUCLEOTIDE SEQUENCE</scope>
    <source>
        <strain evidence="3">WB8_1A_003</strain>
    </source>
</reference>
<gene>
    <name evidence="3" type="ORF">EBX29_01970</name>
</gene>
<feature type="domain" description="RecF/RecN/SMC N-terminal" evidence="2">
    <location>
        <begin position="4"/>
        <end position="132"/>
    </location>
</feature>
<dbReference type="EMBL" id="RGMI01000069">
    <property type="protein sequence ID" value="NCU50526.1"/>
    <property type="molecule type" value="Genomic_DNA"/>
</dbReference>
<evidence type="ECO:0000313" key="4">
    <source>
        <dbReference type="Proteomes" id="UP000699985"/>
    </source>
</evidence>
<feature type="coiled-coil region" evidence="1">
    <location>
        <begin position="175"/>
        <end position="255"/>
    </location>
</feature>
<dbReference type="Proteomes" id="UP000699985">
    <property type="component" value="Unassembled WGS sequence"/>
</dbReference>
<evidence type="ECO:0000259" key="2">
    <source>
        <dbReference type="Pfam" id="PF02463"/>
    </source>
</evidence>
<organism evidence="3 4">
    <name type="scientific">Candidatus Fonsibacter lacus</name>
    <dbReference type="NCBI Taxonomy" id="2576439"/>
    <lineage>
        <taxon>Bacteria</taxon>
        <taxon>Pseudomonadati</taxon>
        <taxon>Pseudomonadota</taxon>
        <taxon>Alphaproteobacteria</taxon>
        <taxon>Candidatus Pelagibacterales</taxon>
        <taxon>Candidatus Pelagibacterales incertae sedis</taxon>
        <taxon>Candidatus Fonsibacter</taxon>
    </lineage>
</organism>
<keyword evidence="1" id="KW-0175">Coiled coil</keyword>